<dbReference type="EMBL" id="AAKN02055337">
    <property type="status" value="NOT_ANNOTATED_CDS"/>
    <property type="molecule type" value="Genomic_DNA"/>
</dbReference>
<dbReference type="GO" id="GO:2001238">
    <property type="term" value="P:positive regulation of extrinsic apoptotic signaling pathway"/>
    <property type="evidence" value="ECO:0007669"/>
    <property type="project" value="UniProtKB-UniRule"/>
</dbReference>
<comment type="subcellular location">
    <subcellularLocation>
        <location evidence="11">Cytoplasm</location>
    </subcellularLocation>
    <subcellularLocation>
        <location evidence="11">Mitochondrion outer membrane</location>
    </subcellularLocation>
</comment>
<dbReference type="GO" id="GO:0035556">
    <property type="term" value="P:intracellular signal transduction"/>
    <property type="evidence" value="ECO:0007669"/>
    <property type="project" value="UniProtKB-ARBA"/>
</dbReference>
<dbReference type="GO" id="GO:0006626">
    <property type="term" value="P:protein targeting to mitochondrion"/>
    <property type="evidence" value="ECO:0007669"/>
    <property type="project" value="Ensembl"/>
</dbReference>
<evidence type="ECO:0000256" key="5">
    <source>
        <dbReference type="ARBA" id="ARBA00023128"/>
    </source>
</evidence>
<dbReference type="GO" id="GO:0042129">
    <property type="term" value="P:regulation of T cell proliferation"/>
    <property type="evidence" value="ECO:0007669"/>
    <property type="project" value="Ensembl"/>
</dbReference>
<dbReference type="PANTHER" id="PTHR35447">
    <property type="entry name" value="BH3-INTERACTING DOMAIN DEATH AGONIST"/>
    <property type="match status" value="1"/>
</dbReference>
<dbReference type="GO" id="GO:1902230">
    <property type="term" value="P:negative regulation of intrinsic apoptotic signaling pathway in response to DNA damage"/>
    <property type="evidence" value="ECO:0007669"/>
    <property type="project" value="Ensembl"/>
</dbReference>
<sequence>VGNGAGTRGELVTDLLVFGFLCSRDNSNFHSELKALGQELPGRPEVDHDDELQTDGNRLSHFHGGRREADSESQEELIQHIASQLALIGDEMEHKIQASVVHQLSTQLRDSSLTPEGRRHCLAATLGEVMQTCPADVEQEKAVLIMTMLLARKVADHTPRLFRVVYDTVVDFINQNLLTYVRDLVRN</sequence>
<dbReference type="GO" id="GO:0097284">
    <property type="term" value="P:hepatocyte apoptotic process"/>
    <property type="evidence" value="ECO:0007669"/>
    <property type="project" value="Ensembl"/>
</dbReference>
<evidence type="ECO:0000256" key="12">
    <source>
        <dbReference type="SAM" id="MobiDB-lite"/>
    </source>
</evidence>
<dbReference type="eggNOG" id="ENOG502SAN7">
    <property type="taxonomic scope" value="Eukaryota"/>
</dbReference>
<dbReference type="GO" id="GO:2001244">
    <property type="term" value="P:positive regulation of intrinsic apoptotic signaling pathway"/>
    <property type="evidence" value="ECO:0007669"/>
    <property type="project" value="UniProtKB-UniRule"/>
</dbReference>
<evidence type="ECO:0000256" key="4">
    <source>
        <dbReference type="ARBA" id="ARBA00022787"/>
    </source>
</evidence>
<dbReference type="AlphaFoldDB" id="H0W5F0"/>
<evidence type="ECO:0000313" key="14">
    <source>
        <dbReference type="Proteomes" id="UP000005447"/>
    </source>
</evidence>
<comment type="domain">
    <text evidence="11">Intact BH3 motif is required by BIK, BID, BAK, BAD and BAX for their pro-apoptotic activity and for their interaction with anti-apoptotic members of the Bcl-2 family.</text>
</comment>
<dbReference type="GO" id="GO:0005741">
    <property type="term" value="C:mitochondrial outer membrane"/>
    <property type="evidence" value="ECO:0007669"/>
    <property type="project" value="UniProtKB-SubCell"/>
</dbReference>
<dbReference type="Pfam" id="PF06393">
    <property type="entry name" value="BID"/>
    <property type="match status" value="1"/>
</dbReference>
<dbReference type="InterPro" id="IPR010479">
    <property type="entry name" value="BID"/>
</dbReference>
<evidence type="ECO:0000256" key="11">
    <source>
        <dbReference type="PIRNR" id="PIRNR038018"/>
    </source>
</evidence>
<reference evidence="14" key="1">
    <citation type="journal article" date="2011" name="Nature">
        <title>A high-resolution map of human evolutionary constraint using 29 mammals.</title>
        <authorList>
            <person name="Lindblad-Toh K."/>
            <person name="Garber M."/>
            <person name="Zuk O."/>
            <person name="Lin M.F."/>
            <person name="Parker B.J."/>
            <person name="Washietl S."/>
            <person name="Kheradpour P."/>
            <person name="Ernst J."/>
            <person name="Jordan G."/>
            <person name="Mauceli E."/>
            <person name="Ward L.D."/>
            <person name="Lowe C.B."/>
            <person name="Holloway A.K."/>
            <person name="Clamp M."/>
            <person name="Gnerre S."/>
            <person name="Alfoldi J."/>
            <person name="Beal K."/>
            <person name="Chang J."/>
            <person name="Clawson H."/>
            <person name="Cuff J."/>
            <person name="Di Palma F."/>
            <person name="Fitzgerald S."/>
            <person name="Flicek P."/>
            <person name="Guttman M."/>
            <person name="Hubisz M.J."/>
            <person name="Jaffe D.B."/>
            <person name="Jungreis I."/>
            <person name="Kent W.J."/>
            <person name="Kostka D."/>
            <person name="Lara M."/>
            <person name="Martins A.L."/>
            <person name="Massingham T."/>
            <person name="Moltke I."/>
            <person name="Raney B.J."/>
            <person name="Rasmussen M.D."/>
            <person name="Robinson J."/>
            <person name="Stark A."/>
            <person name="Vilella A.J."/>
            <person name="Wen J."/>
            <person name="Xie X."/>
            <person name="Zody M.C."/>
            <person name="Baldwin J."/>
            <person name="Bloom T."/>
            <person name="Chin C.W."/>
            <person name="Heiman D."/>
            <person name="Nicol R."/>
            <person name="Nusbaum C."/>
            <person name="Young S."/>
            <person name="Wilkinson J."/>
            <person name="Worley K.C."/>
            <person name="Kovar C.L."/>
            <person name="Muzny D.M."/>
            <person name="Gibbs R.A."/>
            <person name="Cree A."/>
            <person name="Dihn H.H."/>
            <person name="Fowler G."/>
            <person name="Jhangiani S."/>
            <person name="Joshi V."/>
            <person name="Lee S."/>
            <person name="Lewis L.R."/>
            <person name="Nazareth L.V."/>
            <person name="Okwuonu G."/>
            <person name="Santibanez J."/>
            <person name="Warren W.C."/>
            <person name="Mardis E.R."/>
            <person name="Weinstock G.M."/>
            <person name="Wilson R.K."/>
            <person name="Delehaunty K."/>
            <person name="Dooling D."/>
            <person name="Fronik C."/>
            <person name="Fulton L."/>
            <person name="Fulton B."/>
            <person name="Graves T."/>
            <person name="Minx P."/>
            <person name="Sodergren E."/>
            <person name="Birney E."/>
            <person name="Margulies E.H."/>
            <person name="Herrero J."/>
            <person name="Green E.D."/>
            <person name="Haussler D."/>
            <person name="Siepel A."/>
            <person name="Goldman N."/>
            <person name="Pollard K.S."/>
            <person name="Pedersen J.S."/>
            <person name="Lander E.S."/>
            <person name="Kellis M."/>
        </authorList>
    </citation>
    <scope>NUCLEOTIDE SEQUENCE [LARGE SCALE GENOMIC DNA]</scope>
    <source>
        <strain evidence="14">2N</strain>
    </source>
</reference>
<keyword evidence="6 11" id="KW-0472">Membrane</keyword>
<gene>
    <name evidence="13" type="primary">BID</name>
</gene>
<dbReference type="InterPro" id="IPR036834">
    <property type="entry name" value="Bcl-2-like_sf"/>
</dbReference>
<keyword evidence="14" id="KW-1185">Reference proteome</keyword>
<comment type="subunit">
    <text evidence="9">Forms heterodimers either with the pro-apoptotic protein BAX or the anti-apoptotic protein BCL2. Interacts with PLEKHN1.</text>
</comment>
<dbReference type="Proteomes" id="UP000005447">
    <property type="component" value="Unassembled WGS sequence"/>
</dbReference>
<dbReference type="Bgee" id="ENSCPOG00000025688">
    <property type="expression patterns" value="Expressed in liver and 13 other cell types or tissues"/>
</dbReference>
<dbReference type="GO" id="GO:0097191">
    <property type="term" value="P:extrinsic apoptotic signaling pathway"/>
    <property type="evidence" value="ECO:0007669"/>
    <property type="project" value="Ensembl"/>
</dbReference>
<dbReference type="GeneTree" id="ENSGT00390000002868"/>
<dbReference type="Gene3D" id="1.10.437.10">
    <property type="entry name" value="Blc2-like"/>
    <property type="match status" value="1"/>
</dbReference>
<organism evidence="13 14">
    <name type="scientific">Cavia porcellus</name>
    <name type="common">Guinea pig</name>
    <dbReference type="NCBI Taxonomy" id="10141"/>
    <lineage>
        <taxon>Eukaryota</taxon>
        <taxon>Metazoa</taxon>
        <taxon>Chordata</taxon>
        <taxon>Craniata</taxon>
        <taxon>Vertebrata</taxon>
        <taxon>Euteleostomi</taxon>
        <taxon>Mammalia</taxon>
        <taxon>Eutheria</taxon>
        <taxon>Euarchontoglires</taxon>
        <taxon>Glires</taxon>
        <taxon>Rodentia</taxon>
        <taxon>Hystricomorpha</taxon>
        <taxon>Caviidae</taxon>
        <taxon>Cavia</taxon>
    </lineage>
</organism>
<dbReference type="GO" id="GO:0005829">
    <property type="term" value="C:cytosol"/>
    <property type="evidence" value="ECO:0007669"/>
    <property type="project" value="UniProtKB-UniRule"/>
</dbReference>
<evidence type="ECO:0000256" key="2">
    <source>
        <dbReference type="ARBA" id="ARBA00022490"/>
    </source>
</evidence>
<keyword evidence="5" id="KW-0496">Mitochondrion</keyword>
<protein>
    <recommendedName>
        <fullName evidence="1 11">BH3-interacting domain death agonist</fullName>
    </recommendedName>
</protein>
<dbReference type="InParanoid" id="H0W5F0"/>
<feature type="region of interest" description="Disordered" evidence="12">
    <location>
        <begin position="40"/>
        <end position="72"/>
    </location>
</feature>
<proteinExistence type="predicted"/>
<keyword evidence="2 11" id="KW-0963">Cytoplasm</keyword>
<dbReference type="VEuPathDB" id="HostDB:ENSCPOG00000025688"/>
<dbReference type="GO" id="GO:0097345">
    <property type="term" value="P:mitochondrial outer membrane permeabilization"/>
    <property type="evidence" value="ECO:0007669"/>
    <property type="project" value="Ensembl"/>
</dbReference>
<dbReference type="OMA" id="DMDHSIH"/>
<dbReference type="GO" id="GO:2000045">
    <property type="term" value="P:regulation of G1/S transition of mitotic cell cycle"/>
    <property type="evidence" value="ECO:0007669"/>
    <property type="project" value="Ensembl"/>
</dbReference>
<dbReference type="HOGENOM" id="CLU_090524_0_0_1"/>
<evidence type="ECO:0000256" key="3">
    <source>
        <dbReference type="ARBA" id="ARBA00022703"/>
    </source>
</evidence>
<keyword evidence="4 11" id="KW-1000">Mitochondrion outer membrane</keyword>
<name>H0W5F0_CAVPO</name>
<dbReference type="FunCoup" id="H0W5F0">
    <property type="interactions" value="692"/>
</dbReference>
<evidence type="ECO:0000256" key="8">
    <source>
        <dbReference type="ARBA" id="ARBA00057135"/>
    </source>
</evidence>
<comment type="function">
    <text evidence="7">Induces caspase activation and apoptosis. Allows the release of cytochrome c.</text>
</comment>
<dbReference type="GO" id="GO:0010918">
    <property type="term" value="P:positive regulation of mitochondrial membrane potential"/>
    <property type="evidence" value="ECO:0007669"/>
    <property type="project" value="Ensembl"/>
</dbReference>
<evidence type="ECO:0000256" key="7">
    <source>
        <dbReference type="ARBA" id="ARBA00055577"/>
    </source>
</evidence>
<dbReference type="GO" id="GO:0050678">
    <property type="term" value="P:regulation of epithelial cell proliferation"/>
    <property type="evidence" value="ECO:0007669"/>
    <property type="project" value="Ensembl"/>
</dbReference>
<reference evidence="13" key="3">
    <citation type="submission" date="2025-09" db="UniProtKB">
        <authorList>
            <consortium name="Ensembl"/>
        </authorList>
    </citation>
    <scope>IDENTIFICATION</scope>
    <source>
        <strain evidence="13">2N</strain>
    </source>
</reference>
<evidence type="ECO:0000256" key="9">
    <source>
        <dbReference type="ARBA" id="ARBA00063031"/>
    </source>
</evidence>
<dbReference type="GO" id="GO:0001836">
    <property type="term" value="P:release of cytochrome c from mitochondria"/>
    <property type="evidence" value="ECO:0007669"/>
    <property type="project" value="Ensembl"/>
</dbReference>
<evidence type="ECO:0000256" key="10">
    <source>
        <dbReference type="ARBA" id="ARBA00065681"/>
    </source>
</evidence>
<dbReference type="GO" id="GO:2000271">
    <property type="term" value="P:positive regulation of fibroblast apoptotic process"/>
    <property type="evidence" value="ECO:0007669"/>
    <property type="project" value="Ensembl"/>
</dbReference>
<dbReference type="GO" id="GO:0090200">
    <property type="term" value="P:positive regulation of release of cytochrome c from mitochondria"/>
    <property type="evidence" value="ECO:0007669"/>
    <property type="project" value="Ensembl"/>
</dbReference>
<dbReference type="Ensembl" id="ENSCPOT00000026049.2">
    <property type="protein sequence ID" value="ENSCPOP00000018202.2"/>
    <property type="gene ID" value="ENSCPOG00000025688.2"/>
</dbReference>
<dbReference type="GO" id="GO:0097435">
    <property type="term" value="P:supramolecular fiber organization"/>
    <property type="evidence" value="ECO:0007669"/>
    <property type="project" value="Ensembl"/>
</dbReference>
<dbReference type="GO" id="GO:0031334">
    <property type="term" value="P:positive regulation of protein-containing complex assembly"/>
    <property type="evidence" value="ECO:0007669"/>
    <property type="project" value="Ensembl"/>
</dbReference>
<keyword evidence="3 11" id="KW-0053">Apoptosis</keyword>
<reference evidence="13" key="2">
    <citation type="submission" date="2025-08" db="UniProtKB">
        <authorList>
            <consortium name="Ensembl"/>
        </authorList>
    </citation>
    <scope>IDENTIFICATION</scope>
    <source>
        <strain evidence="13">2N</strain>
    </source>
</reference>
<dbReference type="GO" id="GO:0090150">
    <property type="term" value="P:establishment of protein localization to membrane"/>
    <property type="evidence" value="ECO:0007669"/>
    <property type="project" value="Ensembl"/>
</dbReference>
<accession>H0W5F0</accession>
<comment type="function">
    <text evidence="8 11">Induces caspases and apoptosis. Counters the protective effect of BCL2.</text>
</comment>
<dbReference type="PANTHER" id="PTHR35447:SF1">
    <property type="entry name" value="BH3-INTERACTING DOMAIN DEATH AGONIST"/>
    <property type="match status" value="1"/>
</dbReference>
<dbReference type="GO" id="GO:0065003">
    <property type="term" value="P:protein-containing complex assembly"/>
    <property type="evidence" value="ECO:0007669"/>
    <property type="project" value="Ensembl"/>
</dbReference>
<dbReference type="GO" id="GO:0033554">
    <property type="term" value="P:cellular response to stress"/>
    <property type="evidence" value="ECO:0007669"/>
    <property type="project" value="UniProtKB-ARBA"/>
</dbReference>
<evidence type="ECO:0000313" key="13">
    <source>
        <dbReference type="Ensembl" id="ENSCPOP00000018202.2"/>
    </source>
</evidence>
<dbReference type="FunFam" id="1.10.437.10:FF:000010">
    <property type="entry name" value="BH3-interacting domain death agonist"/>
    <property type="match status" value="1"/>
</dbReference>
<dbReference type="SUPFAM" id="SSF56854">
    <property type="entry name" value="Bcl-2 inhibitors of programmed cell death"/>
    <property type="match status" value="1"/>
</dbReference>
<dbReference type="STRING" id="10141.ENSCPOP00000018202"/>
<comment type="subunit">
    <text evidence="10">Interacts with ITCH. Interacts with MTCH2.</text>
</comment>
<dbReference type="GO" id="GO:0031625">
    <property type="term" value="F:ubiquitin protein ligase binding"/>
    <property type="evidence" value="ECO:0007669"/>
    <property type="project" value="Ensembl"/>
</dbReference>
<dbReference type="PIRSF" id="PIRSF038018">
    <property type="entry name" value="BID"/>
    <property type="match status" value="1"/>
</dbReference>
<evidence type="ECO:0000256" key="1">
    <source>
        <dbReference type="ARBA" id="ARBA00015802"/>
    </source>
</evidence>
<evidence type="ECO:0000256" key="6">
    <source>
        <dbReference type="ARBA" id="ARBA00023136"/>
    </source>
</evidence>
<dbReference type="GO" id="GO:0042775">
    <property type="term" value="P:mitochondrial ATP synthesis coupled electron transport"/>
    <property type="evidence" value="ECO:0007669"/>
    <property type="project" value="Ensembl"/>
</dbReference>